<dbReference type="InterPro" id="IPR058922">
    <property type="entry name" value="WHD_DRP"/>
</dbReference>
<dbReference type="InterPro" id="IPR041118">
    <property type="entry name" value="Rx_N"/>
</dbReference>
<reference evidence="9" key="1">
    <citation type="submission" date="2016-06" db="EMBL/GenBank/DDBJ databases">
        <title>Parallel loss of symbiosis genes in relatives of nitrogen-fixing non-legume Parasponia.</title>
        <authorList>
            <person name="Van Velzen R."/>
            <person name="Holmer R."/>
            <person name="Bu F."/>
            <person name="Rutten L."/>
            <person name="Van Zeijl A."/>
            <person name="Liu W."/>
            <person name="Santuari L."/>
            <person name="Cao Q."/>
            <person name="Sharma T."/>
            <person name="Shen D."/>
            <person name="Roswanjaya Y."/>
            <person name="Wardhani T."/>
            <person name="Kalhor M.S."/>
            <person name="Jansen J."/>
            <person name="Van den Hoogen J."/>
            <person name="Gungor B."/>
            <person name="Hartog M."/>
            <person name="Hontelez J."/>
            <person name="Verver J."/>
            <person name="Yang W.-C."/>
            <person name="Schijlen E."/>
            <person name="Repin R."/>
            <person name="Schilthuizen M."/>
            <person name="Schranz E."/>
            <person name="Heidstra R."/>
            <person name="Miyata K."/>
            <person name="Fedorova E."/>
            <person name="Kohlen W."/>
            <person name="Bisseling T."/>
            <person name="Smit S."/>
            <person name="Geurts R."/>
        </authorList>
    </citation>
    <scope>NUCLEOTIDE SEQUENCE [LARGE SCALE GENOMIC DNA]</scope>
    <source>
        <strain evidence="9">cv. WU1-14</strain>
    </source>
</reference>
<feature type="domain" description="NB-ARC" evidence="4">
    <location>
        <begin position="181"/>
        <end position="355"/>
    </location>
</feature>
<dbReference type="Pfam" id="PF00931">
    <property type="entry name" value="NB-ARC"/>
    <property type="match status" value="1"/>
</dbReference>
<dbReference type="InterPro" id="IPR055414">
    <property type="entry name" value="LRR_R13L4/SHOC2-like"/>
</dbReference>
<dbReference type="InterPro" id="IPR027417">
    <property type="entry name" value="P-loop_NTPase"/>
</dbReference>
<dbReference type="Gene3D" id="3.40.50.300">
    <property type="entry name" value="P-loop containing nucleotide triphosphate hydrolases"/>
    <property type="match status" value="1"/>
</dbReference>
<dbReference type="InterPro" id="IPR032675">
    <property type="entry name" value="LRR_dom_sf"/>
</dbReference>
<dbReference type="Proteomes" id="UP000237105">
    <property type="component" value="Unassembled WGS sequence"/>
</dbReference>
<dbReference type="InterPro" id="IPR002182">
    <property type="entry name" value="NB-ARC"/>
</dbReference>
<dbReference type="OrthoDB" id="1178710at2759"/>
<feature type="domain" description="Disease resistance N-terminal" evidence="5">
    <location>
        <begin position="5"/>
        <end position="92"/>
    </location>
</feature>
<dbReference type="FunFam" id="3.40.50.300:FF:001091">
    <property type="entry name" value="Probable disease resistance protein At1g61300"/>
    <property type="match status" value="1"/>
</dbReference>
<dbReference type="Gene3D" id="1.20.5.4130">
    <property type="match status" value="1"/>
</dbReference>
<name>A0A2P5DYH4_PARAD</name>
<dbReference type="Gene3D" id="3.80.10.10">
    <property type="entry name" value="Ribonuclease Inhibitor"/>
    <property type="match status" value="1"/>
</dbReference>
<dbReference type="InterPro" id="IPR044974">
    <property type="entry name" value="Disease_R_plants"/>
</dbReference>
<dbReference type="Pfam" id="PF23559">
    <property type="entry name" value="WHD_DRP"/>
    <property type="match status" value="1"/>
</dbReference>
<sequence length="942" mass="108511">MAETVLTPVIDKLLQLLINEAKLFKGVHGEITSLKDELDIIQSFLKDADSMPDRGNMDSAVKIWMKQVRELADRIEDTIDEYLHHVAQRRYHRRGFIGFIRKAGFLVKALKPSYDIASEIRTINESLTKIKDRGERYGLRPIWEKRASLKGLNNVEGNEYEYDPRLGSLFMAEDELVGIDSTLGEVVKCLVEGDSMRSTISLVGEGGIGKTTLAKRVYDDEAVKEHFDCHAWITVSQSYSIGRLVRSMIRQICPTEESLVEESDPIQEIISPLRQYLQTKRYVVVFDDIWQTDFWEVIRHALPANSKCSRIVITTRNVRIANYCKETAYDTVKELQTWSPELAWELFCKKAFRSNFERRCPQELETLSHEIVSKCQGLPLVIAAIAGLLSTKEKVESEWQKVLDNISSEFKMNPQLTSISKVLCLGFDDLPYHLKLCFLYFGIIPEDYSIHENTLYRLWIAEGFVKEKGDKTLEQVAEEYLSELIHRNLVSFELLYRVDRWCRIHHLMREIVLSKADELCYCQLFDEKKLRLRGNYRRLTICNSMENVLETIQDSGVRSIFLFNINGLTKSFVISLFERYKLLKVLDFENAPLDDLPKEVGNLFHLKYLCLKDTNLKVLPKSIGKLHNLQTLDLGHTSVCELPIEIIKLRNLRHLFANSYRFKLEYGLNTLGGVRISDGIGQLENLQTLILVEAYPGGSGLVKELDKLGQLRWLGISKLTADIGKALCTAIEKMNHLEKLYLASISEDEILDLQHISCPPPCLRYLFLKGRLEKLPDWILSPNLCVLDLSFSRLTSEPLNCLKSLPKLECLNLYQAYDGEELHFEEGSFQKLKELRLRKLEGLKVVKIDDGALDLLDKLVIGPSQLMREVPSDIQHLKNLKHLEVVDVPKEFVSGMQPEIGADYWKIKHVPFVSFWYRQEGNVYDVYKLGESDLLERLQEQE</sequence>
<dbReference type="CDD" id="cd14798">
    <property type="entry name" value="RX-CC_like"/>
    <property type="match status" value="1"/>
</dbReference>
<protein>
    <submittedName>
        <fullName evidence="8">NB-ARC domain, LRR domain containing protein</fullName>
    </submittedName>
</protein>
<dbReference type="EMBL" id="JXTB01000009">
    <property type="protein sequence ID" value="PON78351.1"/>
    <property type="molecule type" value="Genomic_DNA"/>
</dbReference>
<dbReference type="PRINTS" id="PR00364">
    <property type="entry name" value="DISEASERSIST"/>
</dbReference>
<feature type="domain" description="Disease resistance protein winged helix" evidence="6">
    <location>
        <begin position="443"/>
        <end position="512"/>
    </location>
</feature>
<evidence type="ECO:0000259" key="7">
    <source>
        <dbReference type="Pfam" id="PF23598"/>
    </source>
</evidence>
<evidence type="ECO:0000259" key="6">
    <source>
        <dbReference type="Pfam" id="PF23559"/>
    </source>
</evidence>
<keyword evidence="1" id="KW-0677">Repeat</keyword>
<organism evidence="8 9">
    <name type="scientific">Parasponia andersonii</name>
    <name type="common">Sponia andersonii</name>
    <dbReference type="NCBI Taxonomy" id="3476"/>
    <lineage>
        <taxon>Eukaryota</taxon>
        <taxon>Viridiplantae</taxon>
        <taxon>Streptophyta</taxon>
        <taxon>Embryophyta</taxon>
        <taxon>Tracheophyta</taxon>
        <taxon>Spermatophyta</taxon>
        <taxon>Magnoliopsida</taxon>
        <taxon>eudicotyledons</taxon>
        <taxon>Gunneridae</taxon>
        <taxon>Pentapetalae</taxon>
        <taxon>rosids</taxon>
        <taxon>fabids</taxon>
        <taxon>Rosales</taxon>
        <taxon>Cannabaceae</taxon>
        <taxon>Parasponia</taxon>
    </lineage>
</organism>
<gene>
    <name evidence="8" type="ORF">PanWU01x14_019890</name>
</gene>
<dbReference type="InterPro" id="IPR036388">
    <property type="entry name" value="WH-like_DNA-bd_sf"/>
</dbReference>
<evidence type="ECO:0000313" key="8">
    <source>
        <dbReference type="EMBL" id="PON78351.1"/>
    </source>
</evidence>
<evidence type="ECO:0000256" key="2">
    <source>
        <dbReference type="ARBA" id="ARBA00022741"/>
    </source>
</evidence>
<dbReference type="PANTHER" id="PTHR23155">
    <property type="entry name" value="DISEASE RESISTANCE PROTEIN RP"/>
    <property type="match status" value="1"/>
</dbReference>
<evidence type="ECO:0000259" key="4">
    <source>
        <dbReference type="Pfam" id="PF00931"/>
    </source>
</evidence>
<evidence type="ECO:0000256" key="3">
    <source>
        <dbReference type="ARBA" id="ARBA00022821"/>
    </source>
</evidence>
<accession>A0A2P5DYH4</accession>
<dbReference type="Gene3D" id="1.10.10.10">
    <property type="entry name" value="Winged helix-like DNA-binding domain superfamily/Winged helix DNA-binding domain"/>
    <property type="match status" value="1"/>
</dbReference>
<evidence type="ECO:0000259" key="5">
    <source>
        <dbReference type="Pfam" id="PF18052"/>
    </source>
</evidence>
<dbReference type="GO" id="GO:0098542">
    <property type="term" value="P:defense response to other organism"/>
    <property type="evidence" value="ECO:0007669"/>
    <property type="project" value="TreeGrafter"/>
</dbReference>
<dbReference type="SUPFAM" id="SSF52540">
    <property type="entry name" value="P-loop containing nucleoside triphosphate hydrolases"/>
    <property type="match status" value="1"/>
</dbReference>
<dbReference type="InterPro" id="IPR042197">
    <property type="entry name" value="Apaf_helical"/>
</dbReference>
<feature type="domain" description="Disease resistance R13L4/SHOC-2-like LRR" evidence="7">
    <location>
        <begin position="557"/>
        <end position="888"/>
    </location>
</feature>
<dbReference type="GO" id="GO:0043531">
    <property type="term" value="F:ADP binding"/>
    <property type="evidence" value="ECO:0007669"/>
    <property type="project" value="InterPro"/>
</dbReference>
<proteinExistence type="predicted"/>
<evidence type="ECO:0000313" key="9">
    <source>
        <dbReference type="Proteomes" id="UP000237105"/>
    </source>
</evidence>
<dbReference type="PANTHER" id="PTHR23155:SF1052">
    <property type="entry name" value="DISEASE RESISTANCE PROTEIN RPM1"/>
    <property type="match status" value="1"/>
</dbReference>
<keyword evidence="2" id="KW-0547">Nucleotide-binding</keyword>
<comment type="caution">
    <text evidence="8">The sequence shown here is derived from an EMBL/GenBank/DDBJ whole genome shotgun (WGS) entry which is preliminary data.</text>
</comment>
<evidence type="ECO:0000256" key="1">
    <source>
        <dbReference type="ARBA" id="ARBA00022737"/>
    </source>
</evidence>
<dbReference type="Pfam" id="PF18052">
    <property type="entry name" value="Rx_N"/>
    <property type="match status" value="1"/>
</dbReference>
<dbReference type="InterPro" id="IPR038005">
    <property type="entry name" value="RX-like_CC"/>
</dbReference>
<keyword evidence="3" id="KW-0611">Plant defense</keyword>
<dbReference type="FunFam" id="1.10.10.10:FF:000322">
    <property type="entry name" value="Probable disease resistance protein At1g63360"/>
    <property type="match status" value="1"/>
</dbReference>
<keyword evidence="9" id="KW-1185">Reference proteome</keyword>
<dbReference type="AlphaFoldDB" id="A0A2P5DYH4"/>
<dbReference type="Pfam" id="PF23598">
    <property type="entry name" value="LRR_14"/>
    <property type="match status" value="1"/>
</dbReference>
<dbReference type="Gene3D" id="1.10.8.430">
    <property type="entry name" value="Helical domain of apoptotic protease-activating factors"/>
    <property type="match status" value="1"/>
</dbReference>
<dbReference type="SUPFAM" id="SSF52058">
    <property type="entry name" value="L domain-like"/>
    <property type="match status" value="1"/>
</dbReference>